<accession>A0AAW0QP12</accession>
<feature type="compositionally biased region" description="Polar residues" evidence="1">
    <location>
        <begin position="190"/>
        <end position="199"/>
    </location>
</feature>
<comment type="caution">
    <text evidence="3">The sequence shown here is derived from an EMBL/GenBank/DDBJ whole genome shotgun (WGS) entry which is preliminary data.</text>
</comment>
<dbReference type="EMBL" id="JAQQWP010000008">
    <property type="protein sequence ID" value="KAK8106288.1"/>
    <property type="molecule type" value="Genomic_DNA"/>
</dbReference>
<evidence type="ECO:0000256" key="2">
    <source>
        <dbReference type="SAM" id="SignalP"/>
    </source>
</evidence>
<name>A0AAW0QP12_9PEZI</name>
<feature type="compositionally biased region" description="Polar residues" evidence="1">
    <location>
        <begin position="206"/>
        <end position="226"/>
    </location>
</feature>
<feature type="chain" id="PRO_5043911976" evidence="2">
    <location>
        <begin position="25"/>
        <end position="275"/>
    </location>
</feature>
<evidence type="ECO:0000313" key="3">
    <source>
        <dbReference type="EMBL" id="KAK8106288.1"/>
    </source>
</evidence>
<protein>
    <submittedName>
        <fullName evidence="3">Uncharacterized protein</fullName>
    </submittedName>
</protein>
<dbReference type="AlphaFoldDB" id="A0AAW0QP12"/>
<gene>
    <name evidence="3" type="ORF">PG999_009647</name>
</gene>
<organism evidence="3 4">
    <name type="scientific">Apiospora kogelbergensis</name>
    <dbReference type="NCBI Taxonomy" id="1337665"/>
    <lineage>
        <taxon>Eukaryota</taxon>
        <taxon>Fungi</taxon>
        <taxon>Dikarya</taxon>
        <taxon>Ascomycota</taxon>
        <taxon>Pezizomycotina</taxon>
        <taxon>Sordariomycetes</taxon>
        <taxon>Xylariomycetidae</taxon>
        <taxon>Amphisphaeriales</taxon>
        <taxon>Apiosporaceae</taxon>
        <taxon>Apiospora</taxon>
    </lineage>
</organism>
<sequence length="275" mass="29390">MASKPARYPRQILFLLLERLLVATQPHLPWEEPAWFDSGARGAPDDSLPITLTFPPRTLPRGLGVPAVALSFPFHDCPAPPVPVRAGVLFPSMYRPSSTASQVIDLITTEVFLSLARPPSTQLAVVSYDPRTKPTPVIGPGVLSLTLSAPQNPALSFIALNLPLEVYYQRATPPIKSRPAQPTCARPAATSLQSSQAPSNLPKGSHVQSEPTLRSPRDLSSTFTRPSPTCTSKLPIALCYIIQSAASAGRLSAIDPAPVLTQSICIYGPACLPAY</sequence>
<keyword evidence="2" id="KW-0732">Signal</keyword>
<dbReference type="Proteomes" id="UP001392437">
    <property type="component" value="Unassembled WGS sequence"/>
</dbReference>
<proteinExistence type="predicted"/>
<feature type="region of interest" description="Disordered" evidence="1">
    <location>
        <begin position="176"/>
        <end position="226"/>
    </location>
</feature>
<evidence type="ECO:0000256" key="1">
    <source>
        <dbReference type="SAM" id="MobiDB-lite"/>
    </source>
</evidence>
<feature type="signal peptide" evidence="2">
    <location>
        <begin position="1"/>
        <end position="24"/>
    </location>
</feature>
<reference evidence="3 4" key="1">
    <citation type="submission" date="2023-01" db="EMBL/GenBank/DDBJ databases">
        <title>Analysis of 21 Apiospora genomes using comparative genomics revels a genus with tremendous synthesis potential of carbohydrate active enzymes and secondary metabolites.</title>
        <authorList>
            <person name="Sorensen T."/>
        </authorList>
    </citation>
    <scope>NUCLEOTIDE SEQUENCE [LARGE SCALE GENOMIC DNA]</scope>
    <source>
        <strain evidence="3 4">CBS 117206</strain>
    </source>
</reference>
<evidence type="ECO:0000313" key="4">
    <source>
        <dbReference type="Proteomes" id="UP001392437"/>
    </source>
</evidence>
<keyword evidence="4" id="KW-1185">Reference proteome</keyword>